<dbReference type="InterPro" id="IPR009003">
    <property type="entry name" value="Peptidase_S1_PA"/>
</dbReference>
<evidence type="ECO:0000313" key="3">
    <source>
        <dbReference type="Proteomes" id="UP000887565"/>
    </source>
</evidence>
<reference evidence="4" key="1">
    <citation type="submission" date="2022-11" db="UniProtKB">
        <authorList>
            <consortium name="WormBaseParasite"/>
        </authorList>
    </citation>
    <scope>IDENTIFICATION</scope>
</reference>
<dbReference type="CDD" id="cd00190">
    <property type="entry name" value="Tryp_SPc"/>
    <property type="match status" value="1"/>
</dbReference>
<keyword evidence="1" id="KW-1015">Disulfide bond</keyword>
<dbReference type="InterPro" id="IPR033116">
    <property type="entry name" value="TRYPSIN_SER"/>
</dbReference>
<sequence>MQYLFYSQCPILSTAGSAGEATFWHTRNKSQHIPDKETAHYWWHGSCAQFLSMDSARGNSAQPPQMYLKLGNHVDDVLEKHEILMPVRRIISNKGYNNKSDNDLAILQMQSPVTFTNYVNAVRLPTQDFPTNNNTCVAIGWGRFADNSAQAINLQQTIMPIISYSSCDQEWFGLNTQKTGRICASSASLNENSSICQGDSGGPILCQETVGKTKPFTIYGLSSQVDALSCLRKPGIFMRIFAYTTWITQVAQNVNEYPDQQHTKV</sequence>
<dbReference type="GO" id="GO:0004252">
    <property type="term" value="F:serine-type endopeptidase activity"/>
    <property type="evidence" value="ECO:0007669"/>
    <property type="project" value="InterPro"/>
</dbReference>
<evidence type="ECO:0000313" key="4">
    <source>
        <dbReference type="WBParaSite" id="nRc.2.0.1.t44674-RA"/>
    </source>
</evidence>
<dbReference type="InterPro" id="IPR043504">
    <property type="entry name" value="Peptidase_S1_PA_chymotrypsin"/>
</dbReference>
<dbReference type="PROSITE" id="PS50240">
    <property type="entry name" value="TRYPSIN_DOM"/>
    <property type="match status" value="1"/>
</dbReference>
<feature type="domain" description="Peptidase S1" evidence="2">
    <location>
        <begin position="43"/>
        <end position="252"/>
    </location>
</feature>
<dbReference type="GO" id="GO:0005615">
    <property type="term" value="C:extracellular space"/>
    <property type="evidence" value="ECO:0007669"/>
    <property type="project" value="TreeGrafter"/>
</dbReference>
<organism evidence="3 4">
    <name type="scientific">Romanomermis culicivorax</name>
    <name type="common">Nematode worm</name>
    <dbReference type="NCBI Taxonomy" id="13658"/>
    <lineage>
        <taxon>Eukaryota</taxon>
        <taxon>Metazoa</taxon>
        <taxon>Ecdysozoa</taxon>
        <taxon>Nematoda</taxon>
        <taxon>Enoplea</taxon>
        <taxon>Dorylaimia</taxon>
        <taxon>Mermithida</taxon>
        <taxon>Mermithoidea</taxon>
        <taxon>Mermithidae</taxon>
        <taxon>Romanomermis</taxon>
    </lineage>
</organism>
<dbReference type="InterPro" id="IPR050850">
    <property type="entry name" value="Peptidase_S1_Elastase_sf"/>
</dbReference>
<dbReference type="SMART" id="SM00020">
    <property type="entry name" value="Tryp_SPc"/>
    <property type="match status" value="1"/>
</dbReference>
<name>A0A915L0G3_ROMCU</name>
<evidence type="ECO:0000256" key="1">
    <source>
        <dbReference type="ARBA" id="ARBA00023157"/>
    </source>
</evidence>
<dbReference type="PANTHER" id="PTHR24257">
    <property type="entry name" value="CHYMOTRYPSIN-LIKE ELASTASE FAMILY MEMBER"/>
    <property type="match status" value="1"/>
</dbReference>
<dbReference type="GO" id="GO:0006508">
    <property type="term" value="P:proteolysis"/>
    <property type="evidence" value="ECO:0007669"/>
    <property type="project" value="InterPro"/>
</dbReference>
<protein>
    <submittedName>
        <fullName evidence="4">Peptidase S1 domain-containing protein</fullName>
    </submittedName>
</protein>
<keyword evidence="3" id="KW-1185">Reference proteome</keyword>
<dbReference type="Gene3D" id="2.40.10.10">
    <property type="entry name" value="Trypsin-like serine proteases"/>
    <property type="match status" value="1"/>
</dbReference>
<dbReference type="Pfam" id="PF00089">
    <property type="entry name" value="Trypsin"/>
    <property type="match status" value="1"/>
</dbReference>
<proteinExistence type="predicted"/>
<accession>A0A915L0G3</accession>
<dbReference type="AlphaFoldDB" id="A0A915L0G3"/>
<dbReference type="WBParaSite" id="nRc.2.0.1.t44674-RA">
    <property type="protein sequence ID" value="nRc.2.0.1.t44674-RA"/>
    <property type="gene ID" value="nRc.2.0.1.g44674"/>
</dbReference>
<dbReference type="InterPro" id="IPR001254">
    <property type="entry name" value="Trypsin_dom"/>
</dbReference>
<dbReference type="PROSITE" id="PS00135">
    <property type="entry name" value="TRYPSIN_SER"/>
    <property type="match status" value="1"/>
</dbReference>
<evidence type="ECO:0000259" key="2">
    <source>
        <dbReference type="PROSITE" id="PS50240"/>
    </source>
</evidence>
<dbReference type="Proteomes" id="UP000887565">
    <property type="component" value="Unplaced"/>
</dbReference>
<dbReference type="PANTHER" id="PTHR24257:SF17">
    <property type="match status" value="1"/>
</dbReference>
<dbReference type="InterPro" id="IPR001314">
    <property type="entry name" value="Peptidase_S1A"/>
</dbReference>
<dbReference type="SUPFAM" id="SSF50494">
    <property type="entry name" value="Trypsin-like serine proteases"/>
    <property type="match status" value="1"/>
</dbReference>
<dbReference type="PRINTS" id="PR00722">
    <property type="entry name" value="CHYMOTRYPSIN"/>
</dbReference>